<protein>
    <recommendedName>
        <fullName evidence="4">Maf-like protein</fullName>
    </recommendedName>
</protein>
<dbReference type="PANTHER" id="PTHR43213:SF4">
    <property type="entry name" value="7-METHYL-GTP PYROPHOSPHATASE"/>
    <property type="match status" value="1"/>
</dbReference>
<evidence type="ECO:0008006" key="4">
    <source>
        <dbReference type="Google" id="ProtNLM"/>
    </source>
</evidence>
<proteinExistence type="predicted"/>
<sequence length="214" mass="23861">MKPETPIMVVGTSSPRRREIAQRHFGVAFDLVFVSPDIDEKQIRHSDPFSLTRAIAQAKMEELRAKVARDKALQDSIAQRPGSVAVTFDQVVDYHGEIREKPESQAQAVAFIKSYSKDQLSTVMTTVLYDFDLKREVSMPNTTVTFYGEIPDEAIARVVERGDCLHTAGAFVVEDADMKRSEIKIDPGTEEDVCGFCNKSVLALLAAIHERESV</sequence>
<dbReference type="PANTHER" id="PTHR43213">
    <property type="entry name" value="BIFUNCTIONAL DTTP/UTP PYROPHOSPHATASE/METHYLTRANSFERASE PROTEIN-RELATED"/>
    <property type="match status" value="1"/>
</dbReference>
<evidence type="ECO:0000313" key="3">
    <source>
        <dbReference type="Proteomes" id="UP000674318"/>
    </source>
</evidence>
<dbReference type="InterPro" id="IPR003697">
    <property type="entry name" value="Maf-like"/>
</dbReference>
<dbReference type="GO" id="GO:0047429">
    <property type="term" value="F:nucleoside triphosphate diphosphatase activity"/>
    <property type="evidence" value="ECO:0007669"/>
    <property type="project" value="InterPro"/>
</dbReference>
<comment type="caution">
    <text evidence="2">The sequence shown here is derived from an EMBL/GenBank/DDBJ whole genome shotgun (WGS) entry which is preliminary data.</text>
</comment>
<dbReference type="Gene3D" id="3.90.950.10">
    <property type="match status" value="1"/>
</dbReference>
<gene>
    <name evidence="2" type="ORF">JKF63_02466</name>
</gene>
<keyword evidence="1" id="KW-0378">Hydrolase</keyword>
<accession>A0A836IIP1</accession>
<dbReference type="OrthoDB" id="10267058at2759"/>
<dbReference type="RefSeq" id="XP_067754648.1">
    <property type="nucleotide sequence ID" value="XM_067898491.1"/>
</dbReference>
<keyword evidence="3" id="KW-1185">Reference proteome</keyword>
<reference evidence="2 3" key="1">
    <citation type="submission" date="2021-02" db="EMBL/GenBank/DDBJ databases">
        <title>Porcisia hertigi Genome sequencing and assembly.</title>
        <authorList>
            <person name="Almutairi H."/>
            <person name="Gatherer D."/>
        </authorList>
    </citation>
    <scope>NUCLEOTIDE SEQUENCE [LARGE SCALE GENOMIC DNA]</scope>
    <source>
        <strain evidence="2 3">C119</strain>
    </source>
</reference>
<dbReference type="AlphaFoldDB" id="A0A836IIP1"/>
<evidence type="ECO:0000313" key="2">
    <source>
        <dbReference type="EMBL" id="KAG5496165.1"/>
    </source>
</evidence>
<organism evidence="2 3">
    <name type="scientific">Porcisia hertigi</name>
    <dbReference type="NCBI Taxonomy" id="2761500"/>
    <lineage>
        <taxon>Eukaryota</taxon>
        <taxon>Discoba</taxon>
        <taxon>Euglenozoa</taxon>
        <taxon>Kinetoplastea</taxon>
        <taxon>Metakinetoplastina</taxon>
        <taxon>Trypanosomatida</taxon>
        <taxon>Trypanosomatidae</taxon>
        <taxon>Leishmaniinae</taxon>
        <taxon>Porcisia</taxon>
    </lineage>
</organism>
<dbReference type="Pfam" id="PF02545">
    <property type="entry name" value="Maf"/>
    <property type="match status" value="1"/>
</dbReference>
<dbReference type="Proteomes" id="UP000674318">
    <property type="component" value="Chromosome 32"/>
</dbReference>
<dbReference type="GeneID" id="94288568"/>
<dbReference type="SUPFAM" id="SSF52972">
    <property type="entry name" value="ITPase-like"/>
    <property type="match status" value="1"/>
</dbReference>
<evidence type="ECO:0000256" key="1">
    <source>
        <dbReference type="ARBA" id="ARBA00022801"/>
    </source>
</evidence>
<dbReference type="InterPro" id="IPR029001">
    <property type="entry name" value="ITPase-like_fam"/>
</dbReference>
<dbReference type="KEGG" id="phet:94288568"/>
<name>A0A836IIP1_9TRYP</name>
<dbReference type="EMBL" id="JAFJZO010000032">
    <property type="protein sequence ID" value="KAG5496165.1"/>
    <property type="molecule type" value="Genomic_DNA"/>
</dbReference>
<dbReference type="PIRSF" id="PIRSF006305">
    <property type="entry name" value="Maf"/>
    <property type="match status" value="1"/>
</dbReference>